<protein>
    <submittedName>
        <fullName evidence="1">Uncharacterized protein</fullName>
    </submittedName>
</protein>
<accession>A0A484IEG3</accession>
<evidence type="ECO:0000313" key="1">
    <source>
        <dbReference type="EMBL" id="VFJ15217.1"/>
    </source>
</evidence>
<reference evidence="1 2" key="1">
    <citation type="submission" date="2019-02" db="EMBL/GenBank/DDBJ databases">
        <authorList>
            <person name="Lehtovirta-Morley E L."/>
        </authorList>
    </citation>
    <scope>NUCLEOTIDE SEQUENCE [LARGE SCALE GENOMIC DNA]</scope>
    <source>
        <strain evidence="1">NFRAN1</strain>
    </source>
</reference>
<dbReference type="AlphaFoldDB" id="A0A484IEG3"/>
<sequence length="70" mass="8457">MKISHSIGDFRLLNEYNYRTSAYNGQFSLDYVLSMVDFRSNETDHFQIIYPTKVPVLFIFRSIYYIIYLQ</sequence>
<evidence type="ECO:0000313" key="2">
    <source>
        <dbReference type="Proteomes" id="UP000294299"/>
    </source>
</evidence>
<proteinExistence type="predicted"/>
<keyword evidence="2" id="KW-1185">Reference proteome</keyword>
<dbReference type="Proteomes" id="UP000294299">
    <property type="component" value="Chromosome NFRAN"/>
</dbReference>
<name>A0A484IEG3_9ARCH</name>
<dbReference type="KEGG" id="nfn:NFRAN_2894"/>
<dbReference type="EMBL" id="LR216287">
    <property type="protein sequence ID" value="VFJ15217.1"/>
    <property type="molecule type" value="Genomic_DNA"/>
</dbReference>
<gene>
    <name evidence="1" type="ORF">NFRAN_2894</name>
</gene>
<organism evidence="1 2">
    <name type="scientific">Candidatus Nitrosocosmicus franklandianus</name>
    <dbReference type="NCBI Taxonomy" id="1798806"/>
    <lineage>
        <taxon>Archaea</taxon>
        <taxon>Nitrososphaerota</taxon>
        <taxon>Nitrososphaeria</taxon>
        <taxon>Nitrososphaerales</taxon>
        <taxon>Nitrososphaeraceae</taxon>
        <taxon>Candidatus Nitrosocosmicus</taxon>
    </lineage>
</organism>